<evidence type="ECO:0000313" key="4">
    <source>
        <dbReference type="Proteomes" id="UP001430848"/>
    </source>
</evidence>
<accession>A0ABR1NV00</accession>
<keyword evidence="2" id="KW-1133">Transmembrane helix</keyword>
<feature type="compositionally biased region" description="Polar residues" evidence="1">
    <location>
        <begin position="1"/>
        <end position="10"/>
    </location>
</feature>
<proteinExistence type="predicted"/>
<name>A0ABR1NV00_DIAER</name>
<gene>
    <name evidence="3" type="ORF">SLS63_011051</name>
</gene>
<protein>
    <submittedName>
        <fullName evidence="3">Uncharacterized protein</fullName>
    </submittedName>
</protein>
<comment type="caution">
    <text evidence="3">The sequence shown here is derived from an EMBL/GenBank/DDBJ whole genome shotgun (WGS) entry which is preliminary data.</text>
</comment>
<keyword evidence="2" id="KW-0472">Membrane</keyword>
<dbReference type="Proteomes" id="UP001430848">
    <property type="component" value="Unassembled WGS sequence"/>
</dbReference>
<evidence type="ECO:0000256" key="2">
    <source>
        <dbReference type="SAM" id="Phobius"/>
    </source>
</evidence>
<reference evidence="3 4" key="1">
    <citation type="submission" date="2024-02" db="EMBL/GenBank/DDBJ databases">
        <title>De novo assembly and annotation of 12 fungi associated with fruit tree decline syndrome in Ontario, Canada.</title>
        <authorList>
            <person name="Sulman M."/>
            <person name="Ellouze W."/>
            <person name="Ilyukhin E."/>
        </authorList>
    </citation>
    <scope>NUCLEOTIDE SEQUENCE [LARGE SCALE GENOMIC DNA]</scope>
    <source>
        <strain evidence="3 4">M169</strain>
    </source>
</reference>
<dbReference type="EMBL" id="JAKNSF020000099">
    <property type="protein sequence ID" value="KAK7716627.1"/>
    <property type="molecule type" value="Genomic_DNA"/>
</dbReference>
<evidence type="ECO:0000313" key="3">
    <source>
        <dbReference type="EMBL" id="KAK7716627.1"/>
    </source>
</evidence>
<keyword evidence="4" id="KW-1185">Reference proteome</keyword>
<evidence type="ECO:0000256" key="1">
    <source>
        <dbReference type="SAM" id="MobiDB-lite"/>
    </source>
</evidence>
<feature type="region of interest" description="Disordered" evidence="1">
    <location>
        <begin position="1"/>
        <end position="34"/>
    </location>
</feature>
<organism evidence="3 4">
    <name type="scientific">Diaporthe eres</name>
    <name type="common">Phomopsis oblonga</name>
    <dbReference type="NCBI Taxonomy" id="83184"/>
    <lineage>
        <taxon>Eukaryota</taxon>
        <taxon>Fungi</taxon>
        <taxon>Dikarya</taxon>
        <taxon>Ascomycota</taxon>
        <taxon>Pezizomycotina</taxon>
        <taxon>Sordariomycetes</taxon>
        <taxon>Sordariomycetidae</taxon>
        <taxon>Diaporthales</taxon>
        <taxon>Diaporthaceae</taxon>
        <taxon>Diaporthe</taxon>
        <taxon>Diaporthe eres species complex</taxon>
    </lineage>
</organism>
<keyword evidence="2" id="KW-0812">Transmembrane</keyword>
<feature type="transmembrane region" description="Helical" evidence="2">
    <location>
        <begin position="54"/>
        <end position="75"/>
    </location>
</feature>
<sequence>MATENSNILAQSAEPKAGMLPPEETSVLGSDDKETGKIEVNANSDAEYVTGFKLALVVGSVALACFLMLLDTMVISTVTLPKSNSPSSLDCSQSDLNQAIPRITDTFNSLPDVGWYASAYQFGRSVIYRNLFGNDSAKTTDSAAPQPLTGKVYTHFNSKVPLIGLTMGRKYPSEKAHINQY</sequence>